<dbReference type="InterPro" id="IPR000219">
    <property type="entry name" value="DH_dom"/>
</dbReference>
<dbReference type="PANTHER" id="PTHR12673">
    <property type="entry name" value="FACIOGENITAL DYSPLASIA PROTEIN"/>
    <property type="match status" value="1"/>
</dbReference>
<proteinExistence type="predicted"/>
<dbReference type="Gene3D" id="1.20.900.10">
    <property type="entry name" value="Dbl homology (DH) domain"/>
    <property type="match status" value="1"/>
</dbReference>
<keyword evidence="3" id="KW-1185">Reference proteome</keyword>
<accession>A0A8H7PJA9</accession>
<dbReference type="Proteomes" id="UP000654370">
    <property type="component" value="Unassembled WGS sequence"/>
</dbReference>
<comment type="caution">
    <text evidence="2">The sequence shown here is derived from an EMBL/GenBank/DDBJ whole genome shotgun (WGS) entry which is preliminary data.</text>
</comment>
<evidence type="ECO:0000259" key="1">
    <source>
        <dbReference type="PROSITE" id="PS50010"/>
    </source>
</evidence>
<dbReference type="SMART" id="SM00325">
    <property type="entry name" value="RhoGEF"/>
    <property type="match status" value="1"/>
</dbReference>
<dbReference type="EMBL" id="JAEPQZ010000012">
    <property type="protein sequence ID" value="KAG2174790.1"/>
    <property type="molecule type" value="Genomic_DNA"/>
</dbReference>
<dbReference type="OrthoDB" id="660555at2759"/>
<dbReference type="CDD" id="cd00160">
    <property type="entry name" value="RhoGEF"/>
    <property type="match status" value="1"/>
</dbReference>
<dbReference type="AlphaFoldDB" id="A0A8H7PJA9"/>
<evidence type="ECO:0000313" key="2">
    <source>
        <dbReference type="EMBL" id="KAG2174790.1"/>
    </source>
</evidence>
<evidence type="ECO:0000313" key="3">
    <source>
        <dbReference type="Proteomes" id="UP000654370"/>
    </source>
</evidence>
<sequence length="216" mass="25051">MLSILANNQSPEKIEKDALMRRFIIQEIYTTEKSYLKNLLIVKTKFMDPMVEAAKLGSPLVRSQDLPILFAHLADATNISSTIIKRFEHWKETSGMLWRQSPVRVGKIFIDLNEEMGCYVKYALDYHSLEKALKRAVRNVEYQKFNQDSINNLETNRMGLADYLIMPIQRATRYGLLLKDLKKHTHVNHPDYNDLDIAIKMINALATAMNHAQKRN</sequence>
<dbReference type="SUPFAM" id="SSF48065">
    <property type="entry name" value="DBL homology domain (DH-domain)"/>
    <property type="match status" value="1"/>
</dbReference>
<gene>
    <name evidence="2" type="ORF">INT43_005852</name>
</gene>
<dbReference type="InterPro" id="IPR051092">
    <property type="entry name" value="FYVE_RhoGEF_PH"/>
</dbReference>
<dbReference type="PANTHER" id="PTHR12673:SF159">
    <property type="entry name" value="LD03170P"/>
    <property type="match status" value="1"/>
</dbReference>
<reference evidence="2" key="1">
    <citation type="submission" date="2020-12" db="EMBL/GenBank/DDBJ databases">
        <title>Metabolic potential, ecology and presence of endohyphal bacteria is reflected in genomic diversity of Mucoromycotina.</title>
        <authorList>
            <person name="Muszewska A."/>
            <person name="Okrasinska A."/>
            <person name="Steczkiewicz K."/>
            <person name="Drgas O."/>
            <person name="Orlowska M."/>
            <person name="Perlinska-Lenart U."/>
            <person name="Aleksandrzak-Piekarczyk T."/>
            <person name="Szatraj K."/>
            <person name="Zielenkiewicz U."/>
            <person name="Pilsyk S."/>
            <person name="Malc E."/>
            <person name="Mieczkowski P."/>
            <person name="Kruszewska J.S."/>
            <person name="Biernat P."/>
            <person name="Pawlowska J."/>
        </authorList>
    </citation>
    <scope>NUCLEOTIDE SEQUENCE</scope>
    <source>
        <strain evidence="2">WA0000067209</strain>
    </source>
</reference>
<dbReference type="PROSITE" id="PS50010">
    <property type="entry name" value="DH_2"/>
    <property type="match status" value="1"/>
</dbReference>
<dbReference type="Pfam" id="PF00621">
    <property type="entry name" value="RhoGEF"/>
    <property type="match status" value="1"/>
</dbReference>
<dbReference type="GO" id="GO:0005737">
    <property type="term" value="C:cytoplasm"/>
    <property type="evidence" value="ECO:0007669"/>
    <property type="project" value="TreeGrafter"/>
</dbReference>
<organism evidence="2 3">
    <name type="scientific">Mortierella isabellina</name>
    <name type="common">Filamentous fungus</name>
    <name type="synonym">Umbelopsis isabellina</name>
    <dbReference type="NCBI Taxonomy" id="91625"/>
    <lineage>
        <taxon>Eukaryota</taxon>
        <taxon>Fungi</taxon>
        <taxon>Fungi incertae sedis</taxon>
        <taxon>Mucoromycota</taxon>
        <taxon>Mucoromycotina</taxon>
        <taxon>Umbelopsidomycetes</taxon>
        <taxon>Umbelopsidales</taxon>
        <taxon>Umbelopsidaceae</taxon>
        <taxon>Umbelopsis</taxon>
    </lineage>
</organism>
<protein>
    <recommendedName>
        <fullName evidence="1">DH domain-containing protein</fullName>
    </recommendedName>
</protein>
<dbReference type="GO" id="GO:0005085">
    <property type="term" value="F:guanyl-nucleotide exchange factor activity"/>
    <property type="evidence" value="ECO:0007669"/>
    <property type="project" value="InterPro"/>
</dbReference>
<name>A0A8H7PJA9_MORIS</name>
<feature type="domain" description="DH" evidence="1">
    <location>
        <begin position="20"/>
        <end position="212"/>
    </location>
</feature>
<dbReference type="InterPro" id="IPR035899">
    <property type="entry name" value="DBL_dom_sf"/>
</dbReference>